<dbReference type="PANTHER" id="PTHR30619:SF1">
    <property type="entry name" value="RECOMBINATION PROTEIN 2"/>
    <property type="match status" value="1"/>
</dbReference>
<evidence type="ECO:0000259" key="1">
    <source>
        <dbReference type="Pfam" id="PF00753"/>
    </source>
</evidence>
<dbReference type="SUPFAM" id="SSF56281">
    <property type="entry name" value="Metallo-hydrolase/oxidoreductase"/>
    <property type="match status" value="1"/>
</dbReference>
<organism evidence="2 3">
    <name type="scientific">Candidatus Abzuiibacterium crystallinum</name>
    <dbReference type="NCBI Taxonomy" id="1974748"/>
    <lineage>
        <taxon>Bacteria</taxon>
        <taxon>Pseudomonadati</taxon>
        <taxon>Candidatus Omnitrophota</taxon>
        <taxon>Candidatus Abzuiibacterium</taxon>
    </lineage>
</organism>
<protein>
    <recommendedName>
        <fullName evidence="1">Metallo-beta-lactamase domain-containing protein</fullName>
    </recommendedName>
</protein>
<dbReference type="Gene3D" id="3.60.15.10">
    <property type="entry name" value="Ribonuclease Z/Hydroxyacylglutathione hydrolase-like"/>
    <property type="match status" value="1"/>
</dbReference>
<name>A0A2H0LUS5_9BACT</name>
<evidence type="ECO:0000313" key="2">
    <source>
        <dbReference type="EMBL" id="PIQ87434.1"/>
    </source>
</evidence>
<dbReference type="InterPro" id="IPR036866">
    <property type="entry name" value="RibonucZ/Hydroxyglut_hydro"/>
</dbReference>
<reference evidence="2 3" key="1">
    <citation type="submission" date="2017-09" db="EMBL/GenBank/DDBJ databases">
        <title>Depth-based differentiation of microbial function through sediment-hosted aquifers and enrichment of novel symbionts in the deep terrestrial subsurface.</title>
        <authorList>
            <person name="Probst A.J."/>
            <person name="Ladd B."/>
            <person name="Jarett J.K."/>
            <person name="Geller-Mcgrath D.E."/>
            <person name="Sieber C.M."/>
            <person name="Emerson J.B."/>
            <person name="Anantharaman K."/>
            <person name="Thomas B.C."/>
            <person name="Malmstrom R."/>
            <person name="Stieglmeier M."/>
            <person name="Klingl A."/>
            <person name="Woyke T."/>
            <person name="Ryan C.M."/>
            <person name="Banfield J.F."/>
        </authorList>
    </citation>
    <scope>NUCLEOTIDE SEQUENCE [LARGE SCALE GENOMIC DNA]</scope>
    <source>
        <strain evidence="2">CG11_big_fil_rev_8_21_14_0_20_45_26</strain>
    </source>
</reference>
<proteinExistence type="predicted"/>
<dbReference type="InterPro" id="IPR052159">
    <property type="entry name" value="Competence_DNA_uptake"/>
</dbReference>
<dbReference type="Pfam" id="PF00753">
    <property type="entry name" value="Lactamase_B"/>
    <property type="match status" value="1"/>
</dbReference>
<dbReference type="EMBL" id="PCVY01000008">
    <property type="protein sequence ID" value="PIQ87434.1"/>
    <property type="molecule type" value="Genomic_DNA"/>
</dbReference>
<evidence type="ECO:0000313" key="3">
    <source>
        <dbReference type="Proteomes" id="UP000230859"/>
    </source>
</evidence>
<dbReference type="InterPro" id="IPR035681">
    <property type="entry name" value="ComA-like_MBL"/>
</dbReference>
<gene>
    <name evidence="2" type="ORF">COV74_00750</name>
</gene>
<dbReference type="AlphaFoldDB" id="A0A2H0LUS5"/>
<dbReference type="InterPro" id="IPR001279">
    <property type="entry name" value="Metallo-B-lactamas"/>
</dbReference>
<dbReference type="Proteomes" id="UP000230859">
    <property type="component" value="Unassembled WGS sequence"/>
</dbReference>
<sequence length="291" mass="32554">MKLSKCFIFIFLTYSLFLTTGCREESGLLTIHVLPVGHGDASIIRLPGGKTLMIDNGTPQTAELIARYLKTIRVKQIDALIITHAHDNHYGILSFLAKQVRIRNLYLNDIDHIRDINLIAELEVLRRMGIEPQLLREGDEPALDPEVSVKILHPSDSLSGDLNRDSIVTLLMFKNQTFLFPGDITPDVQKRIASDWPGNMPASFALLPHHGDTLDPLFVQIVRPGIKIISSGPSEYRLPKQETLDSFPENLYRTDRDGVLIFQSDGKSLTRATGLMKKLKTLPPDAKTKPA</sequence>
<feature type="domain" description="Metallo-beta-lactamase" evidence="1">
    <location>
        <begin position="36"/>
        <end position="229"/>
    </location>
</feature>
<accession>A0A2H0LUS5</accession>
<dbReference type="PANTHER" id="PTHR30619">
    <property type="entry name" value="DNA INTERNALIZATION/COMPETENCE PROTEIN COMEC/REC2"/>
    <property type="match status" value="1"/>
</dbReference>
<dbReference type="CDD" id="cd07731">
    <property type="entry name" value="ComA-like_MBL-fold"/>
    <property type="match status" value="1"/>
</dbReference>
<comment type="caution">
    <text evidence="2">The sequence shown here is derived from an EMBL/GenBank/DDBJ whole genome shotgun (WGS) entry which is preliminary data.</text>
</comment>
<dbReference type="PROSITE" id="PS51257">
    <property type="entry name" value="PROKAR_LIPOPROTEIN"/>
    <property type="match status" value="1"/>
</dbReference>